<proteinExistence type="predicted"/>
<accession>A0A1A0QKJ8</accession>
<feature type="region of interest" description="Disordered" evidence="1">
    <location>
        <begin position="130"/>
        <end position="150"/>
    </location>
</feature>
<dbReference type="Gene3D" id="3.30.1310.10">
    <property type="entry name" value="Nucleoid-associated protein YbaB-like domain"/>
    <property type="match status" value="1"/>
</dbReference>
<comment type="caution">
    <text evidence="2">The sequence shown here is derived from an EMBL/GenBank/DDBJ whole genome shotgun (WGS) entry which is preliminary data.</text>
</comment>
<dbReference type="Pfam" id="PF02575">
    <property type="entry name" value="YbaB_DNA_bd"/>
    <property type="match status" value="1"/>
</dbReference>
<dbReference type="AlphaFoldDB" id="A0A1A0QKJ8"/>
<name>A0A1A0QKJ8_MYCPR</name>
<dbReference type="RefSeq" id="WP_064937217.1">
    <property type="nucleotide sequence ID" value="NZ_LZSO01000049.1"/>
</dbReference>
<sequence length="150" mass="16102">MDNDAARHELIDALALVQEQFADLAAVEEERAALSSAATRADGTVTVTVDCDGVVIHTAVSETYLDDHDLADLGRHITGAAQDAARDIEQKVAELLAPLAERRERMPSLSDIVEGAPDIRDLLSAAVPQQARRFNSGGEPDDFPTVRSAR</sequence>
<dbReference type="Proteomes" id="UP000093902">
    <property type="component" value="Unassembled WGS sequence"/>
</dbReference>
<evidence type="ECO:0000256" key="1">
    <source>
        <dbReference type="SAM" id="MobiDB-lite"/>
    </source>
</evidence>
<dbReference type="EMBL" id="LZSO01000049">
    <property type="protein sequence ID" value="OBB22453.1"/>
    <property type="molecule type" value="Genomic_DNA"/>
</dbReference>
<dbReference type="STRING" id="43304.GCA_001403655_05899"/>
<dbReference type="InterPro" id="IPR004401">
    <property type="entry name" value="YbaB/EbfC"/>
</dbReference>
<reference evidence="3" key="1">
    <citation type="submission" date="2016-06" db="EMBL/GenBank/DDBJ databases">
        <authorList>
            <person name="Sutton G."/>
            <person name="Brinkac L."/>
            <person name="Sanka R."/>
            <person name="Adams M."/>
            <person name="Lau E."/>
            <person name="Mehaffy C."/>
            <person name="Tameris M."/>
            <person name="Hatherill M."/>
            <person name="Hanekom W."/>
            <person name="Mahomed H."/>
            <person name="Mcshane H."/>
        </authorList>
    </citation>
    <scope>NUCLEOTIDE SEQUENCE [LARGE SCALE GENOMIC DNA]</scope>
    <source>
        <strain evidence="3">852002-51209_SCH5440388</strain>
    </source>
</reference>
<evidence type="ECO:0008006" key="4">
    <source>
        <dbReference type="Google" id="ProtNLM"/>
    </source>
</evidence>
<dbReference type="SUPFAM" id="SSF82607">
    <property type="entry name" value="YbaB-like"/>
    <property type="match status" value="1"/>
</dbReference>
<dbReference type="OrthoDB" id="4549950at2"/>
<dbReference type="GO" id="GO:0003677">
    <property type="term" value="F:DNA binding"/>
    <property type="evidence" value="ECO:0007669"/>
    <property type="project" value="InterPro"/>
</dbReference>
<dbReference type="InterPro" id="IPR036894">
    <property type="entry name" value="YbaB-like_sf"/>
</dbReference>
<organism evidence="2 3">
    <name type="scientific">Mycolicibacterium peregrinum</name>
    <name type="common">Mycobacterium peregrinum</name>
    <dbReference type="NCBI Taxonomy" id="43304"/>
    <lineage>
        <taxon>Bacteria</taxon>
        <taxon>Bacillati</taxon>
        <taxon>Actinomycetota</taxon>
        <taxon>Actinomycetes</taxon>
        <taxon>Mycobacteriales</taxon>
        <taxon>Mycobacteriaceae</taxon>
        <taxon>Mycolicibacterium</taxon>
    </lineage>
</organism>
<gene>
    <name evidence="2" type="ORF">A5792_05125</name>
</gene>
<evidence type="ECO:0000313" key="2">
    <source>
        <dbReference type="EMBL" id="OBB22453.1"/>
    </source>
</evidence>
<protein>
    <recommendedName>
        <fullName evidence="4">YbaB/EbfC family DNA-binding protein</fullName>
    </recommendedName>
</protein>
<evidence type="ECO:0000313" key="3">
    <source>
        <dbReference type="Proteomes" id="UP000093902"/>
    </source>
</evidence>